<evidence type="ECO:0000256" key="1">
    <source>
        <dbReference type="SAM" id="Phobius"/>
    </source>
</evidence>
<gene>
    <name evidence="3" type="ORF">V1479_21420</name>
</gene>
<evidence type="ECO:0000313" key="4">
    <source>
        <dbReference type="Proteomes" id="UP001559025"/>
    </source>
</evidence>
<feature type="transmembrane region" description="Helical" evidence="1">
    <location>
        <begin position="20"/>
        <end position="47"/>
    </location>
</feature>
<keyword evidence="4" id="KW-1185">Reference proteome</keyword>
<evidence type="ECO:0000313" key="3">
    <source>
        <dbReference type="EMBL" id="MEX4009881.1"/>
    </source>
</evidence>
<evidence type="ECO:0000259" key="2">
    <source>
        <dbReference type="Pfam" id="PF01970"/>
    </source>
</evidence>
<keyword evidence="1" id="KW-1133">Transmembrane helix</keyword>
<feature type="transmembrane region" description="Helical" evidence="1">
    <location>
        <begin position="343"/>
        <end position="367"/>
    </location>
</feature>
<dbReference type="PANTHER" id="PTHR35342">
    <property type="entry name" value="TRICARBOXYLIC TRANSPORT PROTEIN"/>
    <property type="match status" value="1"/>
</dbReference>
<feature type="transmembrane region" description="Helical" evidence="1">
    <location>
        <begin position="305"/>
        <end position="331"/>
    </location>
</feature>
<organism evidence="3 4">
    <name type="scientific">Neoaquamicrobium sediminum</name>
    <dbReference type="NCBI Taxonomy" id="1849104"/>
    <lineage>
        <taxon>Bacteria</taxon>
        <taxon>Pseudomonadati</taxon>
        <taxon>Pseudomonadota</taxon>
        <taxon>Alphaproteobacteria</taxon>
        <taxon>Hyphomicrobiales</taxon>
        <taxon>Phyllobacteriaceae</taxon>
        <taxon>Neoaquamicrobium</taxon>
    </lineage>
</organism>
<name>A0ABV3X038_9HYPH</name>
<feature type="transmembrane region" description="Helical" evidence="1">
    <location>
        <begin position="379"/>
        <end position="412"/>
    </location>
</feature>
<feature type="transmembrane region" description="Helical" evidence="1">
    <location>
        <begin position="253"/>
        <end position="275"/>
    </location>
</feature>
<dbReference type="Proteomes" id="UP001559025">
    <property type="component" value="Unassembled WGS sequence"/>
</dbReference>
<feature type="transmembrane region" description="Helical" evidence="1">
    <location>
        <begin position="167"/>
        <end position="184"/>
    </location>
</feature>
<dbReference type="EMBL" id="JAZHFV010000007">
    <property type="protein sequence ID" value="MEX4009881.1"/>
    <property type="molecule type" value="Genomic_DNA"/>
</dbReference>
<accession>A0ABV3X038</accession>
<dbReference type="PANTHER" id="PTHR35342:SF5">
    <property type="entry name" value="TRICARBOXYLIC TRANSPORT PROTEIN"/>
    <property type="match status" value="1"/>
</dbReference>
<dbReference type="RefSeq" id="WP_368804673.1">
    <property type="nucleotide sequence ID" value="NZ_JAZHFV010000007.1"/>
</dbReference>
<feature type="transmembrane region" description="Helical" evidence="1">
    <location>
        <begin position="419"/>
        <end position="436"/>
    </location>
</feature>
<keyword evidence="1" id="KW-0472">Membrane</keyword>
<proteinExistence type="predicted"/>
<feature type="domain" description="DUF112" evidence="2">
    <location>
        <begin position="18"/>
        <end position="427"/>
    </location>
</feature>
<dbReference type="InterPro" id="IPR002823">
    <property type="entry name" value="DUF112_TM"/>
</dbReference>
<feature type="transmembrane region" description="Helical" evidence="1">
    <location>
        <begin position="107"/>
        <end position="129"/>
    </location>
</feature>
<sequence>MSEHIWEGLLLALSAEALFYAGLGALLGTFVGVLPGLGPVATIALLLPVSFQMSPSGALILLAGIYYGAQYGSSTTAILINVPGEASGTVTAIEGHRLARTGRATEALAVAALSSLMAGLIAALILAVATPPLAAFALAIGPAETAAILLGGAILAVLISTEGTARAILMLGLGGLIGLIGTAGGDGQPRFSFGFRELRDGIGFTPLVVGLFGFSELIALMTRRPEEQPSVPRHWWPGYAAIRGWEAPALRGSVIGSLVGLLPGATTLMASFLAYSAETRLKRGGEFAGVAAPEAANNAAAQTSFVMLFGLGLPANAATAVLVGAMMLNGLPPGPALFSHSPTLFWTFVGSLVVANFMLVVLNLPLVGIWARLVLVPPAILAPAIIVAAALGILASGGAPFDVLALMVFGLFGHACRRNGFPLMPMLMGYVIAPLFEDHLRRAITHARGDWTILLANPFVMAALALALLAAVAKYRAGSGRAPRI</sequence>
<reference evidence="3 4" key="1">
    <citation type="submission" date="2024-01" db="EMBL/GenBank/DDBJ databases">
        <title>New evidence supports the origin of RcGTA from prophage.</title>
        <authorList>
            <person name="Xu Y."/>
            <person name="Liu B."/>
            <person name="Chen F."/>
        </authorList>
    </citation>
    <scope>NUCLEOTIDE SEQUENCE [LARGE SCALE GENOMIC DNA]</scope>
    <source>
        <strain evidence="3 4">CBW1107-2</strain>
    </source>
</reference>
<comment type="caution">
    <text evidence="3">The sequence shown here is derived from an EMBL/GenBank/DDBJ whole genome shotgun (WGS) entry which is preliminary data.</text>
</comment>
<feature type="transmembrane region" description="Helical" evidence="1">
    <location>
        <begin position="135"/>
        <end position="160"/>
    </location>
</feature>
<feature type="transmembrane region" description="Helical" evidence="1">
    <location>
        <begin position="456"/>
        <end position="475"/>
    </location>
</feature>
<protein>
    <submittedName>
        <fullName evidence="3">Tripartite tricarboxylate transporter permease</fullName>
    </submittedName>
</protein>
<dbReference type="Pfam" id="PF01970">
    <property type="entry name" value="TctA"/>
    <property type="match status" value="1"/>
</dbReference>
<keyword evidence="1" id="KW-0812">Transmembrane</keyword>